<name>A0ABD2QJS5_9PLAT</name>
<sequence>MERGGLDQYFNPEIFSSNDPTYVCLYFSPISHKKIDHLFKKSILKNTYIMEQHIKAYEYNGMIGNIDSEMTQAQFESKWSQVIKRFGKAGSYTLDKILQVSTLDADESDTESNTLSDTLKKMPLRHGKMFKNSLENYTRVRDYIDICDVNLLLDFARSVENSAIITSPQVKNDEFKLAVNCQVSEGQ</sequence>
<comment type="caution">
    <text evidence="1">The sequence shown here is derived from an EMBL/GenBank/DDBJ whole genome shotgun (WGS) entry which is preliminary data.</text>
</comment>
<dbReference type="Proteomes" id="UP001626550">
    <property type="component" value="Unassembled WGS sequence"/>
</dbReference>
<dbReference type="AlphaFoldDB" id="A0ABD2QJS5"/>
<dbReference type="EMBL" id="JBJKFK010000100">
    <property type="protein sequence ID" value="KAL3319803.1"/>
    <property type="molecule type" value="Genomic_DNA"/>
</dbReference>
<evidence type="ECO:0000313" key="2">
    <source>
        <dbReference type="Proteomes" id="UP001626550"/>
    </source>
</evidence>
<reference evidence="1 2" key="1">
    <citation type="submission" date="2024-11" db="EMBL/GenBank/DDBJ databases">
        <title>Adaptive evolution of stress response genes in parasites aligns with host niche diversity.</title>
        <authorList>
            <person name="Hahn C."/>
            <person name="Resl P."/>
        </authorList>
    </citation>
    <scope>NUCLEOTIDE SEQUENCE [LARGE SCALE GENOMIC DNA]</scope>
    <source>
        <strain evidence="1">EGGRZ-B1_66</strain>
        <tissue evidence="1">Body</tissue>
    </source>
</reference>
<protein>
    <submittedName>
        <fullName evidence="1">Uncharacterized protein</fullName>
    </submittedName>
</protein>
<keyword evidence="2" id="KW-1185">Reference proteome</keyword>
<organism evidence="1 2">
    <name type="scientific">Cichlidogyrus casuarinus</name>
    <dbReference type="NCBI Taxonomy" id="1844966"/>
    <lineage>
        <taxon>Eukaryota</taxon>
        <taxon>Metazoa</taxon>
        <taxon>Spiralia</taxon>
        <taxon>Lophotrochozoa</taxon>
        <taxon>Platyhelminthes</taxon>
        <taxon>Monogenea</taxon>
        <taxon>Monopisthocotylea</taxon>
        <taxon>Dactylogyridea</taxon>
        <taxon>Ancyrocephalidae</taxon>
        <taxon>Cichlidogyrus</taxon>
    </lineage>
</organism>
<gene>
    <name evidence="1" type="ORF">Ciccas_001508</name>
</gene>
<accession>A0ABD2QJS5</accession>
<proteinExistence type="predicted"/>
<evidence type="ECO:0000313" key="1">
    <source>
        <dbReference type="EMBL" id="KAL3319803.1"/>
    </source>
</evidence>